<feature type="domain" description="Apea-like HEPN" evidence="1">
    <location>
        <begin position="337"/>
        <end position="464"/>
    </location>
</feature>
<dbReference type="InterPro" id="IPR041223">
    <property type="entry name" value="ApeA_NTD"/>
</dbReference>
<proteinExistence type="predicted"/>
<dbReference type="Pfam" id="PF18739">
    <property type="entry name" value="HEPN_Apea"/>
    <property type="match status" value="1"/>
</dbReference>
<dbReference type="AlphaFoldDB" id="A0A838WPQ3"/>
<gene>
    <name evidence="3" type="ORF">H0H28_02585</name>
</gene>
<evidence type="ECO:0000259" key="1">
    <source>
        <dbReference type="Pfam" id="PF18739"/>
    </source>
</evidence>
<dbReference type="EMBL" id="JACEOR010000096">
    <property type="protein sequence ID" value="MBA4504232.1"/>
    <property type="molecule type" value="Genomic_DNA"/>
</dbReference>
<protein>
    <recommendedName>
        <fullName evidence="5">ApeA N-terminal domain-containing protein</fullName>
    </recommendedName>
</protein>
<organism evidence="3 4">
    <name type="scientific">Corynebacterium sanguinis</name>
    <dbReference type="NCBI Taxonomy" id="2594913"/>
    <lineage>
        <taxon>Bacteria</taxon>
        <taxon>Bacillati</taxon>
        <taxon>Actinomycetota</taxon>
        <taxon>Actinomycetes</taxon>
        <taxon>Mycobacteriales</taxon>
        <taxon>Corynebacteriaceae</taxon>
        <taxon>Corynebacterium</taxon>
    </lineage>
</organism>
<evidence type="ECO:0000313" key="3">
    <source>
        <dbReference type="EMBL" id="MBA4504232.1"/>
    </source>
</evidence>
<dbReference type="Proteomes" id="UP000580709">
    <property type="component" value="Unassembled WGS sequence"/>
</dbReference>
<dbReference type="InterPro" id="IPR041229">
    <property type="entry name" value="HEPN_Apea"/>
</dbReference>
<evidence type="ECO:0008006" key="5">
    <source>
        <dbReference type="Google" id="ProtNLM"/>
    </source>
</evidence>
<accession>A0A838WPQ3</accession>
<comment type="caution">
    <text evidence="3">The sequence shown here is derived from an EMBL/GenBank/DDBJ whole genome shotgun (WGS) entry which is preliminary data.</text>
</comment>
<name>A0A838WPQ3_9CORY</name>
<dbReference type="Pfam" id="PF18862">
    <property type="entry name" value="ApeA_NTD1"/>
    <property type="match status" value="1"/>
</dbReference>
<reference evidence="3 4" key="1">
    <citation type="submission" date="2020-07" db="EMBL/GenBank/DDBJ databases">
        <authorList>
            <person name="Khare M."/>
        </authorList>
    </citation>
    <scope>NUCLEOTIDE SEQUENCE [LARGE SCALE GENOMIC DNA]</scope>
    <source>
        <strain evidence="3 4">P8776</strain>
    </source>
</reference>
<dbReference type="RefSeq" id="WP_181729452.1">
    <property type="nucleotide sequence ID" value="NZ_JACEOR010000096.1"/>
</dbReference>
<keyword evidence="4" id="KW-1185">Reference proteome</keyword>
<sequence>MADDPLYLDRTGEWAGLWWLPEIPDEKVPGFLRYDANGGLSLSLIGAFEDRVTSNPSPGVTAYHEGTRTWEVIHGVAEQREITLLGCIPNSSKRTIGARVKSPAKQTVTSKVAIIGAHVRSEDDPQFAGVEVSVEDLGLWAASSVFERSFGTSQGKIDGTGSISVKPVETQSVLVNGTEYRLVHTHTLPYFDQRKGETVGRMRDTISIRIVPAEPFSLSNALHEASLVQDLISLATHRAAGVIWLQLELAGSESQLSDGKTLSGRRANVLYSPIALGKHDTMSVDHHRVFFTCDSFPFEEVLPRWREAHGRLQAATNMILGLRYAPASFVENNLFTAVGAAEVLHRNLCIDEKPFPQNEFTIMRDAMLMQVPEEHRARFKAAIRNDPTLRDRLRALAERPDQEAINQLVPDADYWAKTTTQARNDLAHEGRTLNHSIDELGAIVEVTTAVVILNILQELGLSAERQREIVLTHPKLRHTARLSGPNPGKWTRGFNHDAIVSVANPAASKAFGER</sequence>
<evidence type="ECO:0000259" key="2">
    <source>
        <dbReference type="Pfam" id="PF18862"/>
    </source>
</evidence>
<evidence type="ECO:0000313" key="4">
    <source>
        <dbReference type="Proteomes" id="UP000580709"/>
    </source>
</evidence>
<feature type="domain" description="ApeA N-terminal" evidence="2">
    <location>
        <begin position="13"/>
        <end position="305"/>
    </location>
</feature>